<dbReference type="RefSeq" id="WP_133609415.1">
    <property type="nucleotide sequence ID" value="NZ_SNXW01000006.1"/>
</dbReference>
<dbReference type="EMBL" id="SNXW01000006">
    <property type="protein sequence ID" value="TDP82204.1"/>
    <property type="molecule type" value="Genomic_DNA"/>
</dbReference>
<dbReference type="Proteomes" id="UP000294593">
    <property type="component" value="Unassembled WGS sequence"/>
</dbReference>
<evidence type="ECO:0000313" key="3">
    <source>
        <dbReference type="Proteomes" id="UP000294593"/>
    </source>
</evidence>
<accession>A0A4R6R8J5</accession>
<dbReference type="AlphaFoldDB" id="A0A4R6R8J5"/>
<feature type="region of interest" description="Disordered" evidence="1">
    <location>
        <begin position="25"/>
        <end position="47"/>
    </location>
</feature>
<sequence length="66" mass="7205">MRQIAPLPRVSAPLPPARPVVDAGLRSSAAPAHKAPAVNQPWFGRDDCHCDDGPERMSKRAVHGRW</sequence>
<dbReference type="OrthoDB" id="9864943at2"/>
<proteinExistence type="predicted"/>
<comment type="caution">
    <text evidence="2">The sequence shown here is derived from an EMBL/GenBank/DDBJ whole genome shotgun (WGS) entry which is preliminary data.</text>
</comment>
<reference evidence="2 3" key="1">
    <citation type="submission" date="2019-03" db="EMBL/GenBank/DDBJ databases">
        <title>Genomic Encyclopedia of Type Strains, Phase IV (KMG-IV): sequencing the most valuable type-strain genomes for metagenomic binning, comparative biology and taxonomic classification.</title>
        <authorList>
            <person name="Goeker M."/>
        </authorList>
    </citation>
    <scope>NUCLEOTIDE SEQUENCE [LARGE SCALE GENOMIC DNA]</scope>
    <source>
        <strain evidence="2 3">DSM 11901</strain>
    </source>
</reference>
<gene>
    <name evidence="2" type="ORF">EV672_106167</name>
</gene>
<keyword evidence="3" id="KW-1185">Reference proteome</keyword>
<evidence type="ECO:0000256" key="1">
    <source>
        <dbReference type="SAM" id="MobiDB-lite"/>
    </source>
</evidence>
<name>A0A4R6R8J5_9BURK</name>
<protein>
    <submittedName>
        <fullName evidence="2">Uncharacterized protein</fullName>
    </submittedName>
</protein>
<organism evidence="2 3">
    <name type="scientific">Aquabacterium commune</name>
    <dbReference type="NCBI Taxonomy" id="70586"/>
    <lineage>
        <taxon>Bacteria</taxon>
        <taxon>Pseudomonadati</taxon>
        <taxon>Pseudomonadota</taxon>
        <taxon>Betaproteobacteria</taxon>
        <taxon>Burkholderiales</taxon>
        <taxon>Aquabacterium</taxon>
    </lineage>
</organism>
<evidence type="ECO:0000313" key="2">
    <source>
        <dbReference type="EMBL" id="TDP82204.1"/>
    </source>
</evidence>